<dbReference type="SUPFAM" id="SSF53271">
    <property type="entry name" value="PRTase-like"/>
    <property type="match status" value="1"/>
</dbReference>
<dbReference type="InterPro" id="IPR029057">
    <property type="entry name" value="PRTase-like"/>
</dbReference>
<dbReference type="KEGG" id="mhl:MHLP_03465"/>
<dbReference type="UniPathway" id="UPA00074">
    <property type="reaction ID" value="UER00132"/>
</dbReference>
<protein>
    <recommendedName>
        <fullName evidence="5 10">Adenylosuccinate lyase</fullName>
        <shortName evidence="11">ASL</shortName>
        <ecNumber evidence="4 10">4.3.2.2</ecNumber>
    </recommendedName>
    <alternativeName>
        <fullName evidence="8 11">Adenylosuccinase</fullName>
    </alternativeName>
</protein>
<dbReference type="PATRIC" id="fig|1212765.3.peg.780"/>
<evidence type="ECO:0000256" key="4">
    <source>
        <dbReference type="ARBA" id="ARBA00012339"/>
    </source>
</evidence>
<dbReference type="PANTHER" id="PTHR43172:SF1">
    <property type="entry name" value="ADENYLOSUCCINATE LYASE"/>
    <property type="match status" value="1"/>
</dbReference>
<comment type="catalytic activity">
    <reaction evidence="7">
        <text>(2S)-2-[5-amino-1-(5-phospho-beta-D-ribosyl)imidazole-4-carboxamido]succinate = 5-amino-1-(5-phospho-beta-D-ribosyl)imidazole-4-carboxamide + fumarate</text>
        <dbReference type="Rhea" id="RHEA:23920"/>
        <dbReference type="ChEBI" id="CHEBI:29806"/>
        <dbReference type="ChEBI" id="CHEBI:58443"/>
        <dbReference type="ChEBI" id="CHEBI:58475"/>
        <dbReference type="EC" id="4.3.2.2"/>
    </reaction>
    <physiologicalReaction direction="left-to-right" evidence="7">
        <dbReference type="Rhea" id="RHEA:23921"/>
    </physiologicalReaction>
</comment>
<dbReference type="EMBL" id="CP003731">
    <property type="protein sequence ID" value="AFO52273.1"/>
    <property type="molecule type" value="Genomic_DNA"/>
</dbReference>
<dbReference type="Gene3D" id="1.10.275.10">
    <property type="entry name" value="Fumarase/aspartase (N-terminal domain)"/>
    <property type="match status" value="1"/>
</dbReference>
<evidence type="ECO:0000256" key="8">
    <source>
        <dbReference type="ARBA" id="ARBA00030717"/>
    </source>
</evidence>
<comment type="catalytic activity">
    <reaction evidence="9">
        <text>N(6)-(1,2-dicarboxyethyl)-AMP = fumarate + AMP</text>
        <dbReference type="Rhea" id="RHEA:16853"/>
        <dbReference type="ChEBI" id="CHEBI:29806"/>
        <dbReference type="ChEBI" id="CHEBI:57567"/>
        <dbReference type="ChEBI" id="CHEBI:456215"/>
        <dbReference type="EC" id="4.3.2.2"/>
    </reaction>
    <physiologicalReaction direction="left-to-right" evidence="9">
        <dbReference type="Rhea" id="RHEA:16854"/>
    </physiologicalReaction>
</comment>
<dbReference type="InterPro" id="IPR004769">
    <property type="entry name" value="Pur_lyase"/>
</dbReference>
<evidence type="ECO:0000256" key="9">
    <source>
        <dbReference type="ARBA" id="ARBA00049115"/>
    </source>
</evidence>
<dbReference type="PROSITE" id="PS00163">
    <property type="entry name" value="FUMARATE_LYASES"/>
    <property type="match status" value="1"/>
</dbReference>
<gene>
    <name evidence="13" type="ordered locus">MHLP_03465</name>
</gene>
<comment type="similarity">
    <text evidence="3 11">Belongs to the lyase 1 family. Adenylosuccinate lyase subfamily.</text>
</comment>
<comment type="pathway">
    <text evidence="2 11">Purine metabolism; AMP biosynthesis via de novo pathway; AMP from IMP: step 2/2.</text>
</comment>
<evidence type="ECO:0000313" key="14">
    <source>
        <dbReference type="Proteomes" id="UP000006502"/>
    </source>
</evidence>
<dbReference type="PRINTS" id="PR00145">
    <property type="entry name" value="ARGSUCLYASE"/>
</dbReference>
<dbReference type="Pfam" id="PF00206">
    <property type="entry name" value="Lyase_1"/>
    <property type="match status" value="1"/>
</dbReference>
<evidence type="ECO:0000256" key="5">
    <source>
        <dbReference type="ARBA" id="ARBA00017058"/>
    </source>
</evidence>
<dbReference type="GO" id="GO:0005829">
    <property type="term" value="C:cytosol"/>
    <property type="evidence" value="ECO:0007669"/>
    <property type="project" value="TreeGrafter"/>
</dbReference>
<sequence length="713" mass="82332">MIKRYQIPQLEHFFSDSSKYKRWTLLEKEVLYSLSSFLQIPEAEVIQLERKIPELNPYEVTAAESKTKHDFVAFLRVLEEKIQEVTASKFLHYGLTSSDIIDSAVSLTLREVNDLLIEEIEELQSTLYHLAYRYIDTVQVGRTHGQHAEPTSFGYKFAITYQEIESALESLYQDRRNLEVITIKGSVGTYAHIGPDVQEDLAYRLHMFSGGASYQALPRNRYTAYLNSLSLIGQIINSLAFTLRTLAREEIAEVCECFEEEQVGSSSMPHKLNPVTLENISGLTRWLSSLASLSQDNIPLWEERDISHSSNERMSLMDAPILLYNIVHKMTQTLKRMKVNEEQLKQNLSLTKGLITSQSVMLALLKSPKIKSREEAHTLISQLSQRVRNKESASLLETLSSPHIKELLADEEIEVASDLQRHLKHLPRLYQQIFKNEIESSYYHRRLLNKYEIKNAIHYLAQRLNWYYTDPNNLWDPEDLSREKLVDSKYNQEAVLVLSLLEGASNFAGNLLPLLNFPVVFVSLHCSGFSKSKWKFEASKYQEQTAEDIPLETGKESEQDDDYSLGDNLESSRSFQKLLKLSKKYSRVLILEDIVDSKTTLKALYKTLGEIPTIKEIKCASLFVKVVDHDIDPIYKEEYYRTTLFSPDYSGSVEAKKTRDFNFKNWSEGMNIKFFNWYGLLISEDVWVVGFGLDNDQKYRNFQSLGVFNPKYS</sequence>
<dbReference type="OrthoDB" id="9768878at2"/>
<dbReference type="HOGENOM" id="CLU_403248_0_0_14"/>
<evidence type="ECO:0000256" key="6">
    <source>
        <dbReference type="ARBA" id="ARBA00023239"/>
    </source>
</evidence>
<evidence type="ECO:0000256" key="1">
    <source>
        <dbReference type="ARBA" id="ARBA00004706"/>
    </source>
</evidence>
<evidence type="ECO:0000256" key="3">
    <source>
        <dbReference type="ARBA" id="ARBA00008273"/>
    </source>
</evidence>
<dbReference type="InterPro" id="IPR024083">
    <property type="entry name" value="Fumarase/histidase_N"/>
</dbReference>
<dbReference type="Gene3D" id="1.10.40.30">
    <property type="entry name" value="Fumarase/aspartase (C-terminal domain)"/>
    <property type="match status" value="1"/>
</dbReference>
<dbReference type="PANTHER" id="PTHR43172">
    <property type="entry name" value="ADENYLOSUCCINATE LYASE"/>
    <property type="match status" value="1"/>
</dbReference>
<evidence type="ECO:0000313" key="13">
    <source>
        <dbReference type="EMBL" id="AFO52273.1"/>
    </source>
</evidence>
<dbReference type="AlphaFoldDB" id="I7BK70"/>
<evidence type="ECO:0000259" key="12">
    <source>
        <dbReference type="SMART" id="SM00998"/>
    </source>
</evidence>
<reference evidence="14" key="2">
    <citation type="submission" date="2012-07" db="EMBL/GenBank/DDBJ databases">
        <title>Complete genome sequence of 'Candidatus Mycoplasma haemolamae'.</title>
        <authorList>
            <person name="Guimaraes A.M.S."/>
            <person name="Toth B."/>
            <person name="Santos A.P."/>
            <person name="Nascimento N.C."/>
            <person name="Sojka J.E."/>
            <person name="Messick J.B."/>
        </authorList>
    </citation>
    <scope>NUCLEOTIDE SEQUENCE [LARGE SCALE GENOMIC DNA]</scope>
    <source>
        <strain evidence="14">Purdue</strain>
    </source>
</reference>
<evidence type="ECO:0000256" key="7">
    <source>
        <dbReference type="ARBA" id="ARBA00024477"/>
    </source>
</evidence>
<keyword evidence="11" id="KW-0658">Purine biosynthesis</keyword>
<dbReference type="InterPro" id="IPR000362">
    <property type="entry name" value="Fumarate_lyase_fam"/>
</dbReference>
<evidence type="ECO:0000256" key="2">
    <source>
        <dbReference type="ARBA" id="ARBA00004734"/>
    </source>
</evidence>
<dbReference type="STRING" id="1212765.MHLP_03465"/>
<organism evidence="13 14">
    <name type="scientific">Mycoplasma haematolamae (strain Purdue)</name>
    <dbReference type="NCBI Taxonomy" id="1212765"/>
    <lineage>
        <taxon>Bacteria</taxon>
        <taxon>Bacillati</taxon>
        <taxon>Mycoplasmatota</taxon>
        <taxon>Mollicutes</taxon>
        <taxon>Mycoplasmataceae</taxon>
        <taxon>Mycoplasma</taxon>
    </lineage>
</organism>
<dbReference type="GO" id="GO:0070626">
    <property type="term" value="F:(S)-2-(5-amino-1-(5-phospho-D-ribosyl)imidazole-4-carboxamido) succinate lyase (fumarate-forming) activity"/>
    <property type="evidence" value="ECO:0007669"/>
    <property type="project" value="TreeGrafter"/>
</dbReference>
<reference evidence="13 14" key="1">
    <citation type="journal article" date="2012" name="J. Bacteriol.">
        <title>Genome Sequence of "Candidatus Mycoplasma haemolamae" Strain Purdue, a Red Blood Cell Pathogen of Alpacas (Vicugna pacos) and Llamas (Lama glama).</title>
        <authorList>
            <person name="Guimaraes A.M."/>
            <person name="Toth B."/>
            <person name="Santos A.P."/>
            <person name="do Nascimento N.C."/>
            <person name="Kritchevsky J.E."/>
            <person name="Messick J.B."/>
        </authorList>
    </citation>
    <scope>NUCLEOTIDE SEQUENCE [LARGE SCALE GENOMIC DNA]</scope>
    <source>
        <strain evidence="13 14">Purdue</strain>
    </source>
</reference>
<dbReference type="SMART" id="SM00998">
    <property type="entry name" value="ADSL_C"/>
    <property type="match status" value="1"/>
</dbReference>
<keyword evidence="14" id="KW-1185">Reference proteome</keyword>
<dbReference type="Gene3D" id="3.40.50.2020">
    <property type="match status" value="1"/>
</dbReference>
<dbReference type="GO" id="GO:0044208">
    <property type="term" value="P:'de novo' AMP biosynthetic process"/>
    <property type="evidence" value="ECO:0007669"/>
    <property type="project" value="UniProtKB-UniPathway"/>
</dbReference>
<dbReference type="SUPFAM" id="SSF48557">
    <property type="entry name" value="L-aspartase-like"/>
    <property type="match status" value="1"/>
</dbReference>
<dbReference type="UniPathway" id="UPA00075">
    <property type="reaction ID" value="UER00336"/>
</dbReference>
<proteinExistence type="inferred from homology"/>
<name>I7BK70_MYCHA</name>
<accession>I7BK70</accession>
<dbReference type="InterPro" id="IPR008948">
    <property type="entry name" value="L-Aspartase-like"/>
</dbReference>
<evidence type="ECO:0000256" key="11">
    <source>
        <dbReference type="RuleBase" id="RU361172"/>
    </source>
</evidence>
<dbReference type="GO" id="GO:0006189">
    <property type="term" value="P:'de novo' IMP biosynthetic process"/>
    <property type="evidence" value="ECO:0007669"/>
    <property type="project" value="UniProtKB-UniPathway"/>
</dbReference>
<dbReference type="Gene3D" id="1.20.200.10">
    <property type="entry name" value="Fumarase/aspartase (Central domain)"/>
    <property type="match status" value="1"/>
</dbReference>
<dbReference type="InterPro" id="IPR020557">
    <property type="entry name" value="Fumarate_lyase_CS"/>
</dbReference>
<dbReference type="NCBIfam" id="TIGR00928">
    <property type="entry name" value="purB"/>
    <property type="match status" value="1"/>
</dbReference>
<keyword evidence="6 11" id="KW-0456">Lyase</keyword>
<dbReference type="Proteomes" id="UP000006502">
    <property type="component" value="Chromosome"/>
</dbReference>
<dbReference type="GO" id="GO:0004018">
    <property type="term" value="F:N6-(1,2-dicarboxyethyl)AMP AMP-lyase (fumarate-forming) activity"/>
    <property type="evidence" value="ECO:0007669"/>
    <property type="project" value="UniProtKB-UniRule"/>
</dbReference>
<dbReference type="PRINTS" id="PR00149">
    <property type="entry name" value="FUMRATELYASE"/>
</dbReference>
<dbReference type="EC" id="4.3.2.2" evidence="4 10"/>
<dbReference type="InterPro" id="IPR019468">
    <property type="entry name" value="AdenyloSucc_lyase_C"/>
</dbReference>
<dbReference type="Pfam" id="PF10397">
    <property type="entry name" value="ADSL_C"/>
    <property type="match status" value="1"/>
</dbReference>
<feature type="domain" description="Adenylosuccinate lyase C-terminal" evidence="12">
    <location>
        <begin position="352"/>
        <end position="434"/>
    </location>
</feature>
<evidence type="ECO:0000256" key="10">
    <source>
        <dbReference type="NCBIfam" id="TIGR00928"/>
    </source>
</evidence>
<comment type="pathway">
    <text evidence="1 11">Purine metabolism; IMP biosynthesis via de novo pathway; 5-amino-1-(5-phospho-D-ribosyl)imidazole-4-carboxamide from 5-amino-1-(5-phospho-D-ribosyl)imidazole-4-carboxylate: step 2/2.</text>
</comment>
<dbReference type="InterPro" id="IPR022761">
    <property type="entry name" value="Fumarate_lyase_N"/>
</dbReference>